<evidence type="ECO:0000313" key="6">
    <source>
        <dbReference type="EMBL" id="NYI77669.1"/>
    </source>
</evidence>
<dbReference type="Pfam" id="PF16859">
    <property type="entry name" value="TetR_C_11"/>
    <property type="match status" value="1"/>
</dbReference>
<dbReference type="InterPro" id="IPR050109">
    <property type="entry name" value="HTH-type_TetR-like_transc_reg"/>
</dbReference>
<dbReference type="SUPFAM" id="SSF46689">
    <property type="entry name" value="Homeodomain-like"/>
    <property type="match status" value="1"/>
</dbReference>
<dbReference type="InterPro" id="IPR036271">
    <property type="entry name" value="Tet_transcr_reg_TetR-rel_C_sf"/>
</dbReference>
<evidence type="ECO:0000256" key="2">
    <source>
        <dbReference type="ARBA" id="ARBA00023125"/>
    </source>
</evidence>
<keyword evidence="7" id="KW-1185">Reference proteome</keyword>
<name>A0A7Z0DL69_9ACTN</name>
<dbReference type="AlphaFoldDB" id="A0A7Z0DL69"/>
<accession>A0A7Z0DL69</accession>
<dbReference type="EMBL" id="JACBZR010000001">
    <property type="protein sequence ID" value="NYI77669.1"/>
    <property type="molecule type" value="Genomic_DNA"/>
</dbReference>
<dbReference type="Proteomes" id="UP000564496">
    <property type="component" value="Unassembled WGS sequence"/>
</dbReference>
<dbReference type="GO" id="GO:0000976">
    <property type="term" value="F:transcription cis-regulatory region binding"/>
    <property type="evidence" value="ECO:0007669"/>
    <property type="project" value="TreeGrafter"/>
</dbReference>
<dbReference type="Gene3D" id="1.10.357.10">
    <property type="entry name" value="Tetracycline Repressor, domain 2"/>
    <property type="match status" value="1"/>
</dbReference>
<keyword evidence="1" id="KW-0805">Transcription regulation</keyword>
<evidence type="ECO:0000256" key="4">
    <source>
        <dbReference type="PROSITE-ProRule" id="PRU00335"/>
    </source>
</evidence>
<sequence>MPGRPRDPDLEQRLLAAAWSILTEESYAALTLAKVAARAGAHRSDVYRRWPNKIRLVADAVDAHVPPVSDANTGSLLSDIRVHVDDLARSWTAPWTDSLVGWLADLADDAEAEATFRTMGLRRGRSLLLSLERAVERGEIPELPSYELVSALIEGPLTHCRIIGRRSPSAEFLDIVATSAHRVITATAAAR</sequence>
<dbReference type="InterPro" id="IPR009057">
    <property type="entry name" value="Homeodomain-like_sf"/>
</dbReference>
<evidence type="ECO:0000256" key="3">
    <source>
        <dbReference type="ARBA" id="ARBA00023163"/>
    </source>
</evidence>
<gene>
    <name evidence="6" type="ORF">BJ988_002317</name>
</gene>
<proteinExistence type="predicted"/>
<feature type="DNA-binding region" description="H-T-H motif" evidence="4">
    <location>
        <begin position="31"/>
        <end position="50"/>
    </location>
</feature>
<dbReference type="PROSITE" id="PS50977">
    <property type="entry name" value="HTH_TETR_2"/>
    <property type="match status" value="1"/>
</dbReference>
<dbReference type="SUPFAM" id="SSF48498">
    <property type="entry name" value="Tetracyclin repressor-like, C-terminal domain"/>
    <property type="match status" value="1"/>
</dbReference>
<dbReference type="InterPro" id="IPR011075">
    <property type="entry name" value="TetR_C"/>
</dbReference>
<reference evidence="6 7" key="1">
    <citation type="submission" date="2020-07" db="EMBL/GenBank/DDBJ databases">
        <title>Sequencing the genomes of 1000 actinobacteria strains.</title>
        <authorList>
            <person name="Klenk H.-P."/>
        </authorList>
    </citation>
    <scope>NUCLEOTIDE SEQUENCE [LARGE SCALE GENOMIC DNA]</scope>
    <source>
        <strain evidence="6 7">DSM 26487</strain>
    </source>
</reference>
<feature type="domain" description="HTH tetR-type" evidence="5">
    <location>
        <begin position="8"/>
        <end position="68"/>
    </location>
</feature>
<dbReference type="Gene3D" id="1.10.10.60">
    <property type="entry name" value="Homeodomain-like"/>
    <property type="match status" value="1"/>
</dbReference>
<dbReference type="RefSeq" id="WP_179658130.1">
    <property type="nucleotide sequence ID" value="NZ_JACBZR010000001.1"/>
</dbReference>
<evidence type="ECO:0000256" key="1">
    <source>
        <dbReference type="ARBA" id="ARBA00023015"/>
    </source>
</evidence>
<dbReference type="GO" id="GO:0003700">
    <property type="term" value="F:DNA-binding transcription factor activity"/>
    <property type="evidence" value="ECO:0007669"/>
    <property type="project" value="TreeGrafter"/>
</dbReference>
<keyword evidence="2 4" id="KW-0238">DNA-binding</keyword>
<dbReference type="InterPro" id="IPR001647">
    <property type="entry name" value="HTH_TetR"/>
</dbReference>
<evidence type="ECO:0000259" key="5">
    <source>
        <dbReference type="PROSITE" id="PS50977"/>
    </source>
</evidence>
<evidence type="ECO:0000313" key="7">
    <source>
        <dbReference type="Proteomes" id="UP000564496"/>
    </source>
</evidence>
<dbReference type="Pfam" id="PF00440">
    <property type="entry name" value="TetR_N"/>
    <property type="match status" value="1"/>
</dbReference>
<dbReference type="PANTHER" id="PTHR30055">
    <property type="entry name" value="HTH-TYPE TRANSCRIPTIONAL REGULATOR RUTR"/>
    <property type="match status" value="1"/>
</dbReference>
<organism evidence="6 7">
    <name type="scientific">Nocardioides panzhihuensis</name>
    <dbReference type="NCBI Taxonomy" id="860243"/>
    <lineage>
        <taxon>Bacteria</taxon>
        <taxon>Bacillati</taxon>
        <taxon>Actinomycetota</taxon>
        <taxon>Actinomycetes</taxon>
        <taxon>Propionibacteriales</taxon>
        <taxon>Nocardioidaceae</taxon>
        <taxon>Nocardioides</taxon>
    </lineage>
</organism>
<comment type="caution">
    <text evidence="6">The sequence shown here is derived from an EMBL/GenBank/DDBJ whole genome shotgun (WGS) entry which is preliminary data.</text>
</comment>
<dbReference type="PANTHER" id="PTHR30055:SF148">
    <property type="entry name" value="TETR-FAMILY TRANSCRIPTIONAL REGULATOR"/>
    <property type="match status" value="1"/>
</dbReference>
<keyword evidence="3" id="KW-0804">Transcription</keyword>
<protein>
    <submittedName>
        <fullName evidence="6">AcrR family transcriptional regulator</fullName>
    </submittedName>
</protein>